<organism evidence="2 3">
    <name type="scientific">Aspergillus felis</name>
    <dbReference type="NCBI Taxonomy" id="1287682"/>
    <lineage>
        <taxon>Eukaryota</taxon>
        <taxon>Fungi</taxon>
        <taxon>Dikarya</taxon>
        <taxon>Ascomycota</taxon>
        <taxon>Pezizomycotina</taxon>
        <taxon>Eurotiomycetes</taxon>
        <taxon>Eurotiomycetidae</taxon>
        <taxon>Eurotiales</taxon>
        <taxon>Aspergillaceae</taxon>
        <taxon>Aspergillus</taxon>
        <taxon>Aspergillus subgen. Fumigati</taxon>
    </lineage>
</organism>
<name>A0A8H6V4Z9_9EURO</name>
<proteinExistence type="predicted"/>
<evidence type="ECO:0000256" key="1">
    <source>
        <dbReference type="SAM" id="MobiDB-lite"/>
    </source>
</evidence>
<feature type="region of interest" description="Disordered" evidence="1">
    <location>
        <begin position="1"/>
        <end position="24"/>
    </location>
</feature>
<protein>
    <submittedName>
        <fullName evidence="2">Uncharacterized protein</fullName>
    </submittedName>
</protein>
<feature type="compositionally biased region" description="Basic residues" evidence="1">
    <location>
        <begin position="1"/>
        <end position="10"/>
    </location>
</feature>
<feature type="compositionally biased region" description="Low complexity" evidence="1">
    <location>
        <begin position="11"/>
        <end position="20"/>
    </location>
</feature>
<dbReference type="EMBL" id="JACBAG010001888">
    <property type="protein sequence ID" value="KAF7177985.1"/>
    <property type="molecule type" value="Genomic_DNA"/>
</dbReference>
<reference evidence="2" key="1">
    <citation type="submission" date="2020-06" db="EMBL/GenBank/DDBJ databases">
        <title>Draft genome sequences of strains closely related to Aspergillus parafelis and Aspergillus hiratsukae.</title>
        <authorList>
            <person name="Dos Santos R.A.C."/>
            <person name="Rivero-Menendez O."/>
            <person name="Steenwyk J.L."/>
            <person name="Mead M.E."/>
            <person name="Goldman G.H."/>
            <person name="Alastruey-Izquierdo A."/>
            <person name="Rokas A."/>
        </authorList>
    </citation>
    <scope>NUCLEOTIDE SEQUENCE</scope>
    <source>
        <strain evidence="2">CNM-CM7691</strain>
    </source>
</reference>
<keyword evidence="3" id="KW-1185">Reference proteome</keyword>
<feature type="region of interest" description="Disordered" evidence="1">
    <location>
        <begin position="266"/>
        <end position="290"/>
    </location>
</feature>
<dbReference type="Proteomes" id="UP000641853">
    <property type="component" value="Unassembled WGS sequence"/>
</dbReference>
<comment type="caution">
    <text evidence="2">The sequence shown here is derived from an EMBL/GenBank/DDBJ whole genome shotgun (WGS) entry which is preliminary data.</text>
</comment>
<accession>A0A8H6V4Z9</accession>
<dbReference type="AlphaFoldDB" id="A0A8H6V4Z9"/>
<gene>
    <name evidence="2" type="ORF">CNMCM7691_006625</name>
</gene>
<evidence type="ECO:0000313" key="3">
    <source>
        <dbReference type="Proteomes" id="UP000641853"/>
    </source>
</evidence>
<feature type="region of interest" description="Disordered" evidence="1">
    <location>
        <begin position="103"/>
        <end position="123"/>
    </location>
</feature>
<sequence>MTPRRGKRVRSASPSALEKAAAAEEAEVARKRTKAQELLKAIKDQEEENNKDKDDGYCTFFLGDLQAPDNGLQGNGVYHLVRLSQFRLSDEIPLDRMHLTDTRRSSTGIPVPGVEGASQDSNVRSRRQRELRISLCRIRSSRLSFSHALPFSHMPPQWGRVLIQFKYSLADEDWEAKACQQFFEAASALMRCGAPEFTLTAYVQLRVLDGASGSGSVQLEFAFSKTQLQDCLTRLASAIMDDIKVFLVSLSGGSTLQVQYIIRKSSDPTRSTSPLPVEEAPSETPNPDLDMDQTLPSFRSYLRCSWCRCRPYAPVPGQRGGALLSYRLLLRLLLSLRPIIATGVSKRPHTAQRVCSLLYLGYSPAGLATTVSNTCPAPRSKRSINKLSASFFEKEVSHTPIKMSQETLR</sequence>
<evidence type="ECO:0000313" key="2">
    <source>
        <dbReference type="EMBL" id="KAF7177985.1"/>
    </source>
</evidence>